<accession>A0A062VAD3</accession>
<dbReference type="EMBL" id="JMIY01000003">
    <property type="protein sequence ID" value="KCZ72300.1"/>
    <property type="molecule type" value="Genomic_DNA"/>
</dbReference>
<comment type="caution">
    <text evidence="3">The sequence shown here is derived from an EMBL/GenBank/DDBJ whole genome shotgun (WGS) entry which is preliminary data.</text>
</comment>
<evidence type="ECO:0000259" key="1">
    <source>
        <dbReference type="Pfam" id="PF00534"/>
    </source>
</evidence>
<dbReference type="InterPro" id="IPR001296">
    <property type="entry name" value="Glyco_trans_1"/>
</dbReference>
<protein>
    <submittedName>
        <fullName evidence="3">Glycosyltransferase</fullName>
    </submittedName>
</protein>
<sequence length="393" mass="44175">MKILMLAPEPFFETRGTPFSVFHRSKALGRLGHNVDLVVYHTGKRVSIDNVDIHRIPAVPFVKQIAIGPSLVKIPLDIVMFLKAFQMLLKTKYDCIHVHEEAALLGCILKKIFRVPQIYDMHSSIPQQLVNFNFTKNKALIKLALFGEKYIINNSEAVIAICPQLGEAVRSIDSRKKSWIIENPPVSEYNCSVFDKKIDEFRSCFGGQNKKIILYTGTFEPYQGIDLLIKTAPAVIKKIPDVLYILVGGEDYQIREMEKLSEELEVKDQVIFTGKRPVEEMPLFMGIADILASPRVTGTNTPLKIYSYLESGKPIVATNLPTHTQVLNEEIAVLTGPNQDDFAAGILRILTNEALGRDIGRRAKEISETKYSYSSYLAKTGEVYEHIASLRGC</sequence>
<dbReference type="PANTHER" id="PTHR12526">
    <property type="entry name" value="GLYCOSYLTRANSFERASE"/>
    <property type="match status" value="1"/>
</dbReference>
<gene>
    <name evidence="3" type="ORF">ANME2D_01705</name>
</gene>
<name>A0A062VAD3_9EURY</name>
<evidence type="ECO:0000259" key="2">
    <source>
        <dbReference type="Pfam" id="PF13439"/>
    </source>
</evidence>
<proteinExistence type="predicted"/>
<dbReference type="Pfam" id="PF00534">
    <property type="entry name" value="Glycos_transf_1"/>
    <property type="match status" value="1"/>
</dbReference>
<dbReference type="GO" id="GO:0016757">
    <property type="term" value="F:glycosyltransferase activity"/>
    <property type="evidence" value="ECO:0007669"/>
    <property type="project" value="InterPro"/>
</dbReference>
<dbReference type="InterPro" id="IPR028098">
    <property type="entry name" value="Glyco_trans_4-like_N"/>
</dbReference>
<dbReference type="RefSeq" id="WP_052368692.1">
    <property type="nucleotide sequence ID" value="NZ_JMIY01000003.1"/>
</dbReference>
<evidence type="ECO:0000313" key="4">
    <source>
        <dbReference type="Proteomes" id="UP000027153"/>
    </source>
</evidence>
<keyword evidence="4" id="KW-1185">Reference proteome</keyword>
<reference evidence="3 4" key="1">
    <citation type="journal article" date="2013" name="Nature">
        <title>Anaerobic oxidation of methane coupled to nitrate reduction in a novel archaeal lineage.</title>
        <authorList>
            <person name="Haroon M.F."/>
            <person name="Hu S."/>
            <person name="Shi Y."/>
            <person name="Imelfort M."/>
            <person name="Keller J."/>
            <person name="Hugenholtz P."/>
            <person name="Yuan Z."/>
            <person name="Tyson G.W."/>
        </authorList>
    </citation>
    <scope>NUCLEOTIDE SEQUENCE [LARGE SCALE GENOMIC DNA]</scope>
    <source>
        <strain evidence="3 4">ANME-2d</strain>
    </source>
</reference>
<feature type="domain" description="Glycosyl transferase family 1" evidence="1">
    <location>
        <begin position="208"/>
        <end position="365"/>
    </location>
</feature>
<dbReference type="SUPFAM" id="SSF53756">
    <property type="entry name" value="UDP-Glycosyltransferase/glycogen phosphorylase"/>
    <property type="match status" value="1"/>
</dbReference>
<keyword evidence="3" id="KW-0808">Transferase</keyword>
<feature type="domain" description="Glycosyltransferase subfamily 4-like N-terminal" evidence="2">
    <location>
        <begin position="20"/>
        <end position="183"/>
    </location>
</feature>
<dbReference type="OrthoDB" id="132546at2157"/>
<evidence type="ECO:0000313" key="3">
    <source>
        <dbReference type="EMBL" id="KCZ72300.1"/>
    </source>
</evidence>
<dbReference type="PANTHER" id="PTHR12526:SF622">
    <property type="entry name" value="GLYCOSYLTRANSFERASE (GROUP I)"/>
    <property type="match status" value="1"/>
</dbReference>
<dbReference type="Proteomes" id="UP000027153">
    <property type="component" value="Unassembled WGS sequence"/>
</dbReference>
<organism evidence="3 4">
    <name type="scientific">Candidatus Methanoperedens nitratireducens</name>
    <dbReference type="NCBI Taxonomy" id="1392998"/>
    <lineage>
        <taxon>Archaea</taxon>
        <taxon>Methanobacteriati</taxon>
        <taxon>Methanobacteriota</taxon>
        <taxon>Stenosarchaea group</taxon>
        <taxon>Methanomicrobia</taxon>
        <taxon>Methanosarcinales</taxon>
        <taxon>ANME-2 cluster</taxon>
        <taxon>Candidatus Methanoperedentaceae</taxon>
        <taxon>Candidatus Methanoperedens</taxon>
    </lineage>
</organism>
<dbReference type="AlphaFoldDB" id="A0A062VAD3"/>
<dbReference type="Gene3D" id="3.40.50.2000">
    <property type="entry name" value="Glycogen Phosphorylase B"/>
    <property type="match status" value="2"/>
</dbReference>
<dbReference type="Pfam" id="PF13439">
    <property type="entry name" value="Glyco_transf_4"/>
    <property type="match status" value="1"/>
</dbReference>
<dbReference type="CDD" id="cd03794">
    <property type="entry name" value="GT4_WbuB-like"/>
    <property type="match status" value="1"/>
</dbReference>